<dbReference type="Proteomes" id="UP000777935">
    <property type="component" value="Unassembled WGS sequence"/>
</dbReference>
<evidence type="ECO:0000313" key="2">
    <source>
        <dbReference type="EMBL" id="NSX55553.1"/>
    </source>
</evidence>
<organism evidence="2 3">
    <name type="scientific">Parasulfitobacter algicola</name>
    <dbReference type="NCBI Taxonomy" id="2614809"/>
    <lineage>
        <taxon>Bacteria</taxon>
        <taxon>Pseudomonadati</taxon>
        <taxon>Pseudomonadota</taxon>
        <taxon>Alphaproteobacteria</taxon>
        <taxon>Rhodobacterales</taxon>
        <taxon>Roseobacteraceae</taxon>
        <taxon>Parasulfitobacter</taxon>
    </lineage>
</organism>
<feature type="compositionally biased region" description="Gly residues" evidence="1">
    <location>
        <begin position="326"/>
        <end position="340"/>
    </location>
</feature>
<feature type="region of interest" description="Disordered" evidence="1">
    <location>
        <begin position="323"/>
        <end position="379"/>
    </location>
</feature>
<protein>
    <submittedName>
        <fullName evidence="2">Uncharacterized protein</fullName>
    </submittedName>
</protein>
<evidence type="ECO:0000256" key="1">
    <source>
        <dbReference type="SAM" id="MobiDB-lite"/>
    </source>
</evidence>
<evidence type="ECO:0000313" key="3">
    <source>
        <dbReference type="Proteomes" id="UP000777935"/>
    </source>
</evidence>
<name>A0ABX2IZ25_9RHOB</name>
<reference evidence="2 3" key="1">
    <citation type="submission" date="2020-06" db="EMBL/GenBank/DDBJ databases">
        <title>Sulfitobacter algicola sp. nov., isolated from green algae.</title>
        <authorList>
            <person name="Wang C."/>
        </authorList>
    </citation>
    <scope>NUCLEOTIDE SEQUENCE [LARGE SCALE GENOMIC DNA]</scope>
    <source>
        <strain evidence="2 3">1151</strain>
    </source>
</reference>
<dbReference type="RefSeq" id="WP_174138696.1">
    <property type="nucleotide sequence ID" value="NZ_JABUFE010000007.1"/>
</dbReference>
<gene>
    <name evidence="2" type="ORF">HRQ87_12140</name>
</gene>
<keyword evidence="3" id="KW-1185">Reference proteome</keyword>
<proteinExistence type="predicted"/>
<comment type="caution">
    <text evidence="2">The sequence shown here is derived from an EMBL/GenBank/DDBJ whole genome shotgun (WGS) entry which is preliminary data.</text>
</comment>
<accession>A0ABX2IZ25</accession>
<dbReference type="EMBL" id="JABUFE010000007">
    <property type="protein sequence ID" value="NSX55553.1"/>
    <property type="molecule type" value="Genomic_DNA"/>
</dbReference>
<sequence>MTQSYLITDDLTDYLGVLPDWYIQTLEDREENACDVCPDEWIEISLTDFDGVPITGEPWFVFQLGTDANAVSPAAGEIDPSLNGAGQTTPTRLPLLLGTERVDIAFGTDTMVTRNLTDEEFGDEYFEQLYIEDSPAEYDGPLNIPTDHDGLWRAGAQAINEINAARAHNIPSVALVDMLGELDLAIRAALGVYEDISLTARNKAEADMMLVMQGRPPDYHLLDGMEQMFTDAEFAFEGRAPAVFVGPDGVVYGDNVMDIWQSPYTEEFQWWRRIIGLLNMIADYTFFSERDAIFEEREAEEAEAAGEDFGFSGLFVSAAHASPNRGGSGSGGVNGRGGGRFISSGKGSNPRRNLPARSPTNAHSKLSSRKPSKPNRTLNLKGAKFQVREAMDHFFRGGGVKANGQIYGGHTTTTYTRDTAAGSLRHIRNETHPSGSGAWRGISRNTYQGRRQAGSQGQGGTPLGGQYIRNQPKTVVDLSVRGPFQVMRDFRQALRNAAQGQVFKANSSYQTISGYTNTGVKMRFHISGHGNGSYTIRSFYYDF</sequence>